<evidence type="ECO:0000256" key="1">
    <source>
        <dbReference type="SAM" id="Phobius"/>
    </source>
</evidence>
<dbReference type="OrthoDB" id="676025at2"/>
<accession>A0A4R2ESK6</accession>
<evidence type="ECO:0000313" key="2">
    <source>
        <dbReference type="EMBL" id="TCN70606.1"/>
    </source>
</evidence>
<feature type="transmembrane region" description="Helical" evidence="1">
    <location>
        <begin position="6"/>
        <end position="25"/>
    </location>
</feature>
<protein>
    <submittedName>
        <fullName evidence="2">YtxH-like protein</fullName>
    </submittedName>
</protein>
<dbReference type="EMBL" id="SLWB01000003">
    <property type="protein sequence ID" value="TCN70606.1"/>
    <property type="molecule type" value="Genomic_DNA"/>
</dbReference>
<sequence>MTTGKVVLGVLAGVAVGALIGVLFAPDKGCETRRKISKRSHDLAEDLKESFSRVVDDIAGRREKASSEGEGETA</sequence>
<gene>
    <name evidence="2" type="ORF">CLV25_103126</name>
</gene>
<keyword evidence="1" id="KW-0472">Membrane</keyword>
<dbReference type="Proteomes" id="UP000294830">
    <property type="component" value="Unassembled WGS sequence"/>
</dbReference>
<dbReference type="Pfam" id="PF12732">
    <property type="entry name" value="YtxH"/>
    <property type="match status" value="1"/>
</dbReference>
<organism evidence="2 3">
    <name type="scientific">Acetobacteroides hydrogenigenes</name>
    <dbReference type="NCBI Taxonomy" id="979970"/>
    <lineage>
        <taxon>Bacteria</taxon>
        <taxon>Pseudomonadati</taxon>
        <taxon>Bacteroidota</taxon>
        <taxon>Bacteroidia</taxon>
        <taxon>Bacteroidales</taxon>
        <taxon>Rikenellaceae</taxon>
        <taxon>Acetobacteroides</taxon>
    </lineage>
</organism>
<comment type="caution">
    <text evidence="2">The sequence shown here is derived from an EMBL/GenBank/DDBJ whole genome shotgun (WGS) entry which is preliminary data.</text>
</comment>
<keyword evidence="3" id="KW-1185">Reference proteome</keyword>
<keyword evidence="1" id="KW-0812">Transmembrane</keyword>
<proteinExistence type="predicted"/>
<evidence type="ECO:0000313" key="3">
    <source>
        <dbReference type="Proteomes" id="UP000294830"/>
    </source>
</evidence>
<keyword evidence="1" id="KW-1133">Transmembrane helix</keyword>
<dbReference type="AlphaFoldDB" id="A0A4R2ESK6"/>
<dbReference type="RefSeq" id="WP_131838467.1">
    <property type="nucleotide sequence ID" value="NZ_SLWB01000003.1"/>
</dbReference>
<dbReference type="InterPro" id="IPR024623">
    <property type="entry name" value="YtxH"/>
</dbReference>
<reference evidence="2 3" key="1">
    <citation type="submission" date="2019-03" db="EMBL/GenBank/DDBJ databases">
        <title>Genomic Encyclopedia of Archaeal and Bacterial Type Strains, Phase II (KMG-II): from individual species to whole genera.</title>
        <authorList>
            <person name="Goeker M."/>
        </authorList>
    </citation>
    <scope>NUCLEOTIDE SEQUENCE [LARGE SCALE GENOMIC DNA]</scope>
    <source>
        <strain evidence="2 3">RL-C</strain>
    </source>
</reference>
<name>A0A4R2ESK6_9BACT</name>